<dbReference type="Proteomes" id="UP000323708">
    <property type="component" value="Unassembled WGS sequence"/>
</dbReference>
<evidence type="ECO:0000313" key="9">
    <source>
        <dbReference type="Proteomes" id="UP000323708"/>
    </source>
</evidence>
<dbReference type="SUPFAM" id="SSF50129">
    <property type="entry name" value="GroES-like"/>
    <property type="match status" value="2"/>
</dbReference>
<keyword evidence="2 6" id="KW-0479">Metal-binding</keyword>
<evidence type="ECO:0000259" key="7">
    <source>
        <dbReference type="SMART" id="SM00829"/>
    </source>
</evidence>
<evidence type="ECO:0000313" key="8">
    <source>
        <dbReference type="EMBL" id="KAA1192649.1"/>
    </source>
</evidence>
<dbReference type="GO" id="GO:0046294">
    <property type="term" value="P:formaldehyde catabolic process"/>
    <property type="evidence" value="ECO:0007669"/>
    <property type="project" value="TreeGrafter"/>
</dbReference>
<evidence type="ECO:0000256" key="2">
    <source>
        <dbReference type="ARBA" id="ARBA00022723"/>
    </source>
</evidence>
<dbReference type="AlphaFoldDB" id="A0A5B0X3B0"/>
<dbReference type="SUPFAM" id="SSF51735">
    <property type="entry name" value="NAD(P)-binding Rossmann-fold domains"/>
    <property type="match status" value="1"/>
</dbReference>
<reference evidence="8 9" key="1">
    <citation type="submission" date="2019-09" db="EMBL/GenBank/DDBJ databases">
        <authorList>
            <person name="Chen X.-Y."/>
        </authorList>
    </citation>
    <scope>NUCLEOTIDE SEQUENCE [LARGE SCALE GENOMIC DNA]</scope>
    <source>
        <strain evidence="8 9">NY5</strain>
    </source>
</reference>
<dbReference type="InterPro" id="IPR011032">
    <property type="entry name" value="GroES-like_sf"/>
</dbReference>
<evidence type="ECO:0000256" key="3">
    <source>
        <dbReference type="ARBA" id="ARBA00022833"/>
    </source>
</evidence>
<dbReference type="SMART" id="SM00829">
    <property type="entry name" value="PKS_ER"/>
    <property type="match status" value="1"/>
</dbReference>
<dbReference type="RefSeq" id="WP_149610932.1">
    <property type="nucleotide sequence ID" value="NZ_VTUX01000003.1"/>
</dbReference>
<organism evidence="8 9">
    <name type="scientific">Pseudohalioglobus sediminis</name>
    <dbReference type="NCBI Taxonomy" id="2606449"/>
    <lineage>
        <taxon>Bacteria</taxon>
        <taxon>Pseudomonadati</taxon>
        <taxon>Pseudomonadota</taxon>
        <taxon>Gammaproteobacteria</taxon>
        <taxon>Cellvibrionales</taxon>
        <taxon>Halieaceae</taxon>
        <taxon>Pseudohalioglobus</taxon>
    </lineage>
</organism>
<keyword evidence="9" id="KW-1185">Reference proteome</keyword>
<comment type="similarity">
    <text evidence="6">Belongs to the zinc-containing alcohol dehydrogenase family.</text>
</comment>
<dbReference type="PANTHER" id="PTHR43880">
    <property type="entry name" value="ALCOHOL DEHYDROGENASE"/>
    <property type="match status" value="1"/>
</dbReference>
<dbReference type="PROSITE" id="PS00059">
    <property type="entry name" value="ADH_ZINC"/>
    <property type="match status" value="1"/>
</dbReference>
<dbReference type="EMBL" id="VTUX01000003">
    <property type="protein sequence ID" value="KAA1192649.1"/>
    <property type="molecule type" value="Genomic_DNA"/>
</dbReference>
<dbReference type="InterPro" id="IPR013149">
    <property type="entry name" value="ADH-like_C"/>
</dbReference>
<dbReference type="InterPro" id="IPR036291">
    <property type="entry name" value="NAD(P)-bd_dom_sf"/>
</dbReference>
<evidence type="ECO:0000256" key="6">
    <source>
        <dbReference type="RuleBase" id="RU361277"/>
    </source>
</evidence>
<dbReference type="Gene3D" id="3.40.50.720">
    <property type="entry name" value="NAD(P)-binding Rossmann-like Domain"/>
    <property type="match status" value="1"/>
</dbReference>
<dbReference type="Gene3D" id="3.90.180.10">
    <property type="entry name" value="Medium-chain alcohol dehydrogenases, catalytic domain"/>
    <property type="match status" value="1"/>
</dbReference>
<protein>
    <submittedName>
        <fullName evidence="8">NAD(P)-dependent alcohol dehydrogenase</fullName>
    </submittedName>
</protein>
<dbReference type="InterPro" id="IPR020843">
    <property type="entry name" value="ER"/>
</dbReference>
<accession>A0A5B0X3B0</accession>
<evidence type="ECO:0000256" key="5">
    <source>
        <dbReference type="ARBA" id="ARBA00023027"/>
    </source>
</evidence>
<proteinExistence type="inferred from homology"/>
<dbReference type="GO" id="GO:0005829">
    <property type="term" value="C:cytosol"/>
    <property type="evidence" value="ECO:0007669"/>
    <property type="project" value="TreeGrafter"/>
</dbReference>
<comment type="cofactor">
    <cofactor evidence="1 6">
        <name>Zn(2+)</name>
        <dbReference type="ChEBI" id="CHEBI:29105"/>
    </cofactor>
</comment>
<dbReference type="GO" id="GO:0051903">
    <property type="term" value="F:S-(hydroxymethyl)glutathione dehydrogenase [NAD(P)+] activity"/>
    <property type="evidence" value="ECO:0007669"/>
    <property type="project" value="TreeGrafter"/>
</dbReference>
<name>A0A5B0X3B0_9GAMM</name>
<feature type="domain" description="Enoyl reductase (ER)" evidence="7">
    <location>
        <begin position="21"/>
        <end position="368"/>
    </location>
</feature>
<dbReference type="Pfam" id="PF00107">
    <property type="entry name" value="ADH_zinc_N"/>
    <property type="match status" value="1"/>
</dbReference>
<dbReference type="FunFam" id="3.40.50.720:FF:000003">
    <property type="entry name" value="S-(hydroxymethyl)glutathione dehydrogenase"/>
    <property type="match status" value="1"/>
</dbReference>
<evidence type="ECO:0000256" key="1">
    <source>
        <dbReference type="ARBA" id="ARBA00001947"/>
    </source>
</evidence>
<keyword evidence="4" id="KW-0560">Oxidoreductase</keyword>
<dbReference type="GO" id="GO:0008270">
    <property type="term" value="F:zinc ion binding"/>
    <property type="evidence" value="ECO:0007669"/>
    <property type="project" value="InterPro"/>
</dbReference>
<keyword evidence="5" id="KW-0520">NAD</keyword>
<dbReference type="Pfam" id="PF08240">
    <property type="entry name" value="ADH_N"/>
    <property type="match status" value="1"/>
</dbReference>
<gene>
    <name evidence="8" type="ORF">F0M18_08280</name>
</gene>
<sequence>MPGEASVDVKAAVIREKSGKFLIEDLSLEAPRSDEVLIRVAGVGVCHTDLVCRDQYFPVPLPCVFGHEGSGIVESVGKSVTKVKPGDRVVLSFLSCGHCEPCLEHSPGYCHELYDCNFAATRLDASTTLRKGDEVIHGNFFNQSSFATHALATEKNTVKVPDDVPLDLLGPLGCGIQTGAGAVMNSLNPRPGMSIAIFGCGSVGLAAVMAAKVAGCGQIIAVDPNASRRELARELGATHAIDPTQGDPIEGIHQIRPTGVHYTLECTGIPEVLRQAVDSLTLTGVCGLIGVSPVGTECAIDMNSIMFGRSLRGIIEGDSVPDVFIPRLIELYKQGRFPFDKLVTFYKLDDINKAVEDTEQGKVIKAVLRP</sequence>
<dbReference type="InterPro" id="IPR013154">
    <property type="entry name" value="ADH-like_N"/>
</dbReference>
<comment type="caution">
    <text evidence="8">The sequence shown here is derived from an EMBL/GenBank/DDBJ whole genome shotgun (WGS) entry which is preliminary data.</text>
</comment>
<evidence type="ECO:0000256" key="4">
    <source>
        <dbReference type="ARBA" id="ARBA00023002"/>
    </source>
</evidence>
<dbReference type="PANTHER" id="PTHR43880:SF12">
    <property type="entry name" value="ALCOHOL DEHYDROGENASE CLASS-3"/>
    <property type="match status" value="1"/>
</dbReference>
<dbReference type="InterPro" id="IPR002328">
    <property type="entry name" value="ADH_Zn_CS"/>
</dbReference>
<dbReference type="CDD" id="cd08278">
    <property type="entry name" value="benzyl_alcohol_DH"/>
    <property type="match status" value="1"/>
</dbReference>
<keyword evidence="3 6" id="KW-0862">Zinc</keyword>